<evidence type="ECO:0000256" key="3">
    <source>
        <dbReference type="ARBA" id="ARBA00022741"/>
    </source>
</evidence>
<proteinExistence type="predicted"/>
<evidence type="ECO:0000313" key="7">
    <source>
        <dbReference type="EMBL" id="PWF22974.1"/>
    </source>
</evidence>
<dbReference type="GO" id="GO:0005524">
    <property type="term" value="F:ATP binding"/>
    <property type="evidence" value="ECO:0007669"/>
    <property type="project" value="UniProtKB-KW"/>
</dbReference>
<organism evidence="7 8">
    <name type="scientific">Corticimicrobacter populi</name>
    <dbReference type="NCBI Taxonomy" id="2175229"/>
    <lineage>
        <taxon>Bacteria</taxon>
        <taxon>Pseudomonadati</taxon>
        <taxon>Pseudomonadota</taxon>
        <taxon>Betaproteobacteria</taxon>
        <taxon>Burkholderiales</taxon>
        <taxon>Alcaligenaceae</taxon>
        <taxon>Corticimicrobacter</taxon>
    </lineage>
</organism>
<dbReference type="GO" id="GO:0016874">
    <property type="term" value="F:ligase activity"/>
    <property type="evidence" value="ECO:0007669"/>
    <property type="project" value="UniProtKB-KW"/>
</dbReference>
<dbReference type="EMBL" id="QETA01000003">
    <property type="protein sequence ID" value="PWF22974.1"/>
    <property type="molecule type" value="Genomic_DNA"/>
</dbReference>
<accession>A0A2V1JZV8</accession>
<dbReference type="AlphaFoldDB" id="A0A2V1JZV8"/>
<evidence type="ECO:0000256" key="1">
    <source>
        <dbReference type="ARBA" id="ARBA00022598"/>
    </source>
</evidence>
<evidence type="ECO:0000256" key="4">
    <source>
        <dbReference type="ARBA" id="ARBA00022840"/>
    </source>
</evidence>
<evidence type="ECO:0000313" key="8">
    <source>
        <dbReference type="Proteomes" id="UP000245212"/>
    </source>
</evidence>
<reference evidence="8" key="1">
    <citation type="submission" date="2018-05" db="EMBL/GenBank/DDBJ databases">
        <authorList>
            <person name="Li Y."/>
        </authorList>
    </citation>
    <scope>NUCLEOTIDE SEQUENCE [LARGE SCALE GENOMIC DNA]</scope>
    <source>
        <strain evidence="8">3d-2-2</strain>
    </source>
</reference>
<comment type="caution">
    <text evidence="7">The sequence shown here is derived from an EMBL/GenBank/DDBJ whole genome shotgun (WGS) entry which is preliminary data.</text>
</comment>
<dbReference type="Gene3D" id="3.30.1490.330">
    <property type="match status" value="1"/>
</dbReference>
<evidence type="ECO:0000259" key="6">
    <source>
        <dbReference type="Pfam" id="PF03738"/>
    </source>
</evidence>
<feature type="domain" description="Glutathionylspermidine synthase pre-ATP-grasp-like" evidence="6">
    <location>
        <begin position="125"/>
        <end position="431"/>
    </location>
</feature>
<dbReference type="SUPFAM" id="SSF56059">
    <property type="entry name" value="Glutathione synthetase ATP-binding domain-like"/>
    <property type="match status" value="1"/>
</dbReference>
<dbReference type="InterPro" id="IPR005494">
    <property type="entry name" value="GSPS_pre-ATP-grasp-like_dom"/>
</dbReference>
<dbReference type="SUPFAM" id="SSF52440">
    <property type="entry name" value="PreATP-grasp domain"/>
    <property type="match status" value="1"/>
</dbReference>
<dbReference type="InterPro" id="IPR016185">
    <property type="entry name" value="PreATP-grasp_dom_sf"/>
</dbReference>
<gene>
    <name evidence="7" type="ORF">DD235_08150</name>
</gene>
<protein>
    <recommendedName>
        <fullName evidence="6">Glutathionylspermidine synthase pre-ATP-grasp-like domain-containing protein</fullName>
    </recommendedName>
</protein>
<keyword evidence="8" id="KW-1185">Reference proteome</keyword>
<evidence type="ECO:0000256" key="2">
    <source>
        <dbReference type="ARBA" id="ARBA00022723"/>
    </source>
</evidence>
<dbReference type="GO" id="GO:0046872">
    <property type="term" value="F:metal ion binding"/>
    <property type="evidence" value="ECO:0007669"/>
    <property type="project" value="UniProtKB-KW"/>
</dbReference>
<dbReference type="RefSeq" id="WP_109061591.1">
    <property type="nucleotide sequence ID" value="NZ_QETA01000003.1"/>
</dbReference>
<keyword evidence="5" id="KW-0460">Magnesium</keyword>
<keyword evidence="3" id="KW-0547">Nucleotide-binding</keyword>
<keyword evidence="2" id="KW-0479">Metal-binding</keyword>
<keyword evidence="1" id="KW-0436">Ligase</keyword>
<keyword evidence="4" id="KW-0067">ATP-binding</keyword>
<sequence length="436" mass="49089">MTAAITARTYSIDFDAAALLSQELPLTHLFYTDHGQLNSELADLFSFPIAHQAAMPFYLLPEPTADEMASTLTLYYAMMVDAVRILLSSPNARIRRYFDCDMMQAHGDMFIDYARATLHSPGLAAQTLYGRFDAAVDPASGRITGIYEFNGNTPVMLFESVNLENILATGLGHPQRQFNEWWHTTIAMLQTRMTGGKRVAVVCDTSFIEDITTCETLVQLFEAAGCDPYLVDIRELDYDYLMPEQPFIMNQAGLRPDLIFMLTPWEEMVMTFPEAFRSHRKWFGQVSFMEPAWRWFLSHKGILVFISDLYDSDQAFATRHAGLPHLRAAFEAETIGPTHVAKPALGRLSSNIRIIEQGTLTAASGGSYQDTPMIYQAYCPPGQVAGRNNFILGAWMTSRPNSLLGDVSTLCFREFDQPVLDLRNERFIPHLLTPLD</sequence>
<name>A0A2V1JZV8_9BURK</name>
<dbReference type="Proteomes" id="UP000245212">
    <property type="component" value="Unassembled WGS sequence"/>
</dbReference>
<dbReference type="Pfam" id="PF03738">
    <property type="entry name" value="GSP_synth"/>
    <property type="match status" value="1"/>
</dbReference>
<evidence type="ECO:0000256" key="5">
    <source>
        <dbReference type="ARBA" id="ARBA00022842"/>
    </source>
</evidence>